<evidence type="ECO:0000313" key="1">
    <source>
        <dbReference type="EMBL" id="KIL67294.1"/>
    </source>
</evidence>
<organism evidence="1 2">
    <name type="scientific">Amanita muscaria (strain Koide BX008)</name>
    <dbReference type="NCBI Taxonomy" id="946122"/>
    <lineage>
        <taxon>Eukaryota</taxon>
        <taxon>Fungi</taxon>
        <taxon>Dikarya</taxon>
        <taxon>Basidiomycota</taxon>
        <taxon>Agaricomycotina</taxon>
        <taxon>Agaricomycetes</taxon>
        <taxon>Agaricomycetidae</taxon>
        <taxon>Agaricales</taxon>
        <taxon>Pluteineae</taxon>
        <taxon>Amanitaceae</taxon>
        <taxon>Amanita</taxon>
    </lineage>
</organism>
<proteinExistence type="predicted"/>
<dbReference type="InParanoid" id="A0A0C2TJU7"/>
<dbReference type="Proteomes" id="UP000054549">
    <property type="component" value="Unassembled WGS sequence"/>
</dbReference>
<evidence type="ECO:0000313" key="2">
    <source>
        <dbReference type="Proteomes" id="UP000054549"/>
    </source>
</evidence>
<keyword evidence="2" id="KW-1185">Reference proteome</keyword>
<reference evidence="1 2" key="1">
    <citation type="submission" date="2014-04" db="EMBL/GenBank/DDBJ databases">
        <title>Evolutionary Origins and Diversification of the Mycorrhizal Mutualists.</title>
        <authorList>
            <consortium name="DOE Joint Genome Institute"/>
            <consortium name="Mycorrhizal Genomics Consortium"/>
            <person name="Kohler A."/>
            <person name="Kuo A."/>
            <person name="Nagy L.G."/>
            <person name="Floudas D."/>
            <person name="Copeland A."/>
            <person name="Barry K.W."/>
            <person name="Cichocki N."/>
            <person name="Veneault-Fourrey C."/>
            <person name="LaButti K."/>
            <person name="Lindquist E.A."/>
            <person name="Lipzen A."/>
            <person name="Lundell T."/>
            <person name="Morin E."/>
            <person name="Murat C."/>
            <person name="Riley R."/>
            <person name="Ohm R."/>
            <person name="Sun H."/>
            <person name="Tunlid A."/>
            <person name="Henrissat B."/>
            <person name="Grigoriev I.V."/>
            <person name="Hibbett D.S."/>
            <person name="Martin F."/>
        </authorList>
    </citation>
    <scope>NUCLEOTIDE SEQUENCE [LARGE SCALE GENOMIC DNA]</scope>
    <source>
        <strain evidence="1 2">Koide BX008</strain>
    </source>
</reference>
<protein>
    <submittedName>
        <fullName evidence="1">Uncharacterized protein</fullName>
    </submittedName>
</protein>
<dbReference type="AlphaFoldDB" id="A0A0C2TJU7"/>
<gene>
    <name evidence="1" type="ORF">M378DRAFT_300179</name>
</gene>
<sequence>MCCSRSVQNFRLTTPHVHRSKRPTLSRPFSVRRIYSEKLQNARQALIKKKILSGPECPTRIYDPK</sequence>
<dbReference type="EMBL" id="KN818232">
    <property type="protein sequence ID" value="KIL67294.1"/>
    <property type="molecule type" value="Genomic_DNA"/>
</dbReference>
<name>A0A0C2TJU7_AMAMK</name>
<accession>A0A0C2TJU7</accession>
<dbReference type="HOGENOM" id="CLU_2849191_0_0_1"/>